<dbReference type="PROSITE" id="PS51375">
    <property type="entry name" value="PPR"/>
    <property type="match status" value="3"/>
</dbReference>
<dbReference type="AlphaFoldDB" id="A0A395IZI2"/>
<dbReference type="Pfam" id="PF01535">
    <property type="entry name" value="PPR"/>
    <property type="match status" value="2"/>
</dbReference>
<protein>
    <recommendedName>
        <fullName evidence="4">Tetratricopeptide repeat domain-containing protein</fullName>
    </recommendedName>
</protein>
<evidence type="ECO:0000313" key="5">
    <source>
        <dbReference type="EMBL" id="RAL65677.1"/>
    </source>
</evidence>
<feature type="domain" description="Tetratricopeptide repeat" evidence="4">
    <location>
        <begin position="479"/>
        <end position="574"/>
    </location>
</feature>
<dbReference type="EMBL" id="QKRW01000009">
    <property type="protein sequence ID" value="RAL65677.1"/>
    <property type="molecule type" value="Genomic_DNA"/>
</dbReference>
<dbReference type="FunFam" id="1.25.40.10:FF:001206">
    <property type="entry name" value="Pentatricopeptide repeat protein (AFU_orthologue AFUA_5G10660)"/>
    <property type="match status" value="1"/>
</dbReference>
<dbReference type="OrthoDB" id="411857at2759"/>
<feature type="region of interest" description="Disordered" evidence="3">
    <location>
        <begin position="191"/>
        <end position="218"/>
    </location>
</feature>
<dbReference type="Pfam" id="PF24603">
    <property type="entry name" value="TPR_30"/>
    <property type="match status" value="1"/>
</dbReference>
<evidence type="ECO:0000256" key="1">
    <source>
        <dbReference type="ARBA" id="ARBA00007626"/>
    </source>
</evidence>
<dbReference type="Pfam" id="PF13041">
    <property type="entry name" value="PPR_2"/>
    <property type="match status" value="1"/>
</dbReference>
<feature type="repeat" description="PPR" evidence="2">
    <location>
        <begin position="360"/>
        <end position="394"/>
    </location>
</feature>
<gene>
    <name evidence="5" type="ORF">DID88_005345</name>
</gene>
<feature type="repeat" description="PPR" evidence="2">
    <location>
        <begin position="858"/>
        <end position="888"/>
    </location>
</feature>
<dbReference type="InterPro" id="IPR057585">
    <property type="entry name" value="TPR_dom_fungi"/>
</dbReference>
<dbReference type="Gene3D" id="1.25.40.10">
    <property type="entry name" value="Tetratricopeptide repeat domain"/>
    <property type="match status" value="4"/>
</dbReference>
<dbReference type="NCBIfam" id="TIGR00756">
    <property type="entry name" value="PPR"/>
    <property type="match status" value="3"/>
</dbReference>
<organism evidence="5 6">
    <name type="scientific">Monilinia fructigena</name>
    <dbReference type="NCBI Taxonomy" id="38457"/>
    <lineage>
        <taxon>Eukaryota</taxon>
        <taxon>Fungi</taxon>
        <taxon>Dikarya</taxon>
        <taxon>Ascomycota</taxon>
        <taxon>Pezizomycotina</taxon>
        <taxon>Leotiomycetes</taxon>
        <taxon>Helotiales</taxon>
        <taxon>Sclerotiniaceae</taxon>
        <taxon>Monilinia</taxon>
    </lineage>
</organism>
<dbReference type="PANTHER" id="PTHR46128:SF211">
    <property type="entry name" value="PENTACOTRIPEPTIDE-REPEAT REGION OF PRORP DOMAIN-CONTAINING PROTEIN"/>
    <property type="match status" value="1"/>
</dbReference>
<comment type="caution">
    <text evidence="5">The sequence shown here is derived from an EMBL/GenBank/DDBJ whole genome shotgun (WGS) entry which is preliminary data.</text>
</comment>
<dbReference type="Proteomes" id="UP000249056">
    <property type="component" value="Unassembled WGS sequence"/>
</dbReference>
<proteinExistence type="inferred from homology"/>
<evidence type="ECO:0000256" key="2">
    <source>
        <dbReference type="PROSITE-ProRule" id="PRU00708"/>
    </source>
</evidence>
<evidence type="ECO:0000259" key="4">
    <source>
        <dbReference type="Pfam" id="PF24603"/>
    </source>
</evidence>
<evidence type="ECO:0000256" key="3">
    <source>
        <dbReference type="SAM" id="MobiDB-lite"/>
    </source>
</evidence>
<feature type="compositionally biased region" description="Low complexity" evidence="3">
    <location>
        <begin position="209"/>
        <end position="218"/>
    </location>
</feature>
<dbReference type="InterPro" id="IPR011990">
    <property type="entry name" value="TPR-like_helical_dom_sf"/>
</dbReference>
<dbReference type="InterPro" id="IPR002885">
    <property type="entry name" value="PPR_rpt"/>
</dbReference>
<dbReference type="PANTHER" id="PTHR46128">
    <property type="entry name" value="MITOCHONDRIAL GROUP I INTRON SPLICING FACTOR CCM1"/>
    <property type="match status" value="1"/>
</dbReference>
<accession>A0A395IZI2</accession>
<evidence type="ECO:0000313" key="6">
    <source>
        <dbReference type="Proteomes" id="UP000249056"/>
    </source>
</evidence>
<keyword evidence="6" id="KW-1185">Reference proteome</keyword>
<dbReference type="InterPro" id="IPR050872">
    <property type="entry name" value="PPR_P_subfamily"/>
</dbReference>
<reference evidence="5 6" key="1">
    <citation type="submission" date="2018-06" db="EMBL/GenBank/DDBJ databases">
        <title>Genome Sequence of the Brown Rot Fungal Pathogen Monilinia fructigena.</title>
        <authorList>
            <person name="Landi L."/>
            <person name="De Miccolis Angelini R.M."/>
            <person name="Pollastro S."/>
            <person name="Abate D."/>
            <person name="Faretra F."/>
            <person name="Romanazzi G."/>
        </authorList>
    </citation>
    <scope>NUCLEOTIDE SEQUENCE [LARGE SCALE GENOMIC DNA]</scope>
    <source>
        <strain evidence="5 6">Mfrg269</strain>
    </source>
</reference>
<feature type="region of interest" description="Disordered" evidence="3">
    <location>
        <begin position="122"/>
        <end position="142"/>
    </location>
</feature>
<name>A0A395IZI2_9HELO</name>
<sequence>MPIYNNLYSNLARQGFAKSVTHGYAQSVIAATHPQTLANQNRPGRGLNRRTSKLGHLPSYTFQNAFHTSSNSTGTTVIQDKPEGLEIFSDAWKANELAKEEKKAQFPKCIEWKPASIQVDGEGKSNVVASDAENDTPKQAERTYGTSALPWQKIDAAIEKEIRSREDQAAFEAELSVVAARVPTPPIAPVQSPALTVETNLEKSERSRSPVSSATSVTSTSDLQSLSYAEHLTKLAESGRHAEIPAVFEAMLVGGIKPTAAAYNALLDAAIHLPVDQIQVVPKALDVYSDMLRRKVLPDTTTYSTLIKLIASRSITVTSLKQALEEKRARFGEWKNLANLYLAVRLFDASISYHTDRSFPAETYHQLISACADAGRVPDMVRLYEHMETNKVVPLAATFPPMIKGFTKSGDLSSAVECYNEYKELAVADDSGKLQLSDRQDAQVYASIVKAYVTSDKMEGAMKFYDRIIEGYGENVEAFRDVLIGEGFVQGLLERNMLTEALGWAEGLQAATKSTVMSTISMRAADKGDRSVAVAAFSHINPDPAIAKPTMALLALSVRSGDVASAQRYWAILTAAEMPVSSAFIEPTAMFAVAMIGSGQILEGLAQSEQMFSRIRESATDANSHLADEIEEGTEFIARFMKSHVYAAPPTFEDTFDPYAASTDFKGSALIADELERGAGRGKGSKLNDALARFRNMRRAGRHPRYITYAKLISAAAREERMNVVNDVLGMARSDVPLLVQYPIVRYGWVSILDAMVGACLTLGSRNLAAQYHQELLDMGAAPTANTFGLYITTLKESTKTFDEASEAVKIFHRAQTEGVEPSSFLYNALIGKLGKARRIDDCLFYFAEMRALGIRPTSVTYGTIVNALCRVSDEKFAEELFEEMESMPNYKARPAPYNSLMQFFLTTKRDKSKVLAYYERMKSKGIQPTNHTYKLLVDTHATLEPVNMSAAEAILDIIRSNGEKPEAVHYSSLIHAKGCVMHDMEGARKVFDSVMADPSIRPQACLYQALFESMVANHNVADTESVLSDMSARGVTMTPYIANTLIHGWANERNIEKSKSIFAAVGREKREPSTYEAMTRAYLAVEDRESAKNVVQEMLSRGYPGAVSNKILELLGGGQTEACQVS</sequence>
<feature type="repeat" description="PPR" evidence="2">
    <location>
        <begin position="823"/>
        <end position="857"/>
    </location>
</feature>
<dbReference type="FunFam" id="1.25.40.10:FF:000266">
    <property type="entry name" value="Pentatricopeptide repeat domain-containing protein"/>
    <property type="match status" value="1"/>
</dbReference>
<comment type="similarity">
    <text evidence="1">Belongs to the PPR family. P subfamily.</text>
</comment>